<reference evidence="1 2" key="1">
    <citation type="submission" date="2019-06" db="EMBL/GenBank/DDBJ databases">
        <title>Lysobacter alkalisoli sp. nov. isolated from saline-alkali soil.</title>
        <authorList>
            <person name="Sun J.-Q."/>
            <person name="Xu L."/>
        </authorList>
    </citation>
    <scope>NUCLEOTIDE SEQUENCE [LARGE SCALE GENOMIC DNA]</scope>
    <source>
        <strain evidence="1 2">SJ-36</strain>
    </source>
</reference>
<evidence type="ECO:0000313" key="2">
    <source>
        <dbReference type="Proteomes" id="UP000317199"/>
    </source>
</evidence>
<dbReference type="RefSeq" id="WP_141624218.1">
    <property type="nucleotide sequence ID" value="NZ_CP041242.1"/>
</dbReference>
<keyword evidence="2" id="KW-1185">Reference proteome</keyword>
<gene>
    <name evidence="1" type="ORF">FKV23_12915</name>
</gene>
<organism evidence="1 2">
    <name type="scientific">Marilutibacter alkalisoli</name>
    <dbReference type="NCBI Taxonomy" id="2591633"/>
    <lineage>
        <taxon>Bacteria</taxon>
        <taxon>Pseudomonadati</taxon>
        <taxon>Pseudomonadota</taxon>
        <taxon>Gammaproteobacteria</taxon>
        <taxon>Lysobacterales</taxon>
        <taxon>Lysobacteraceae</taxon>
        <taxon>Marilutibacter</taxon>
    </lineage>
</organism>
<dbReference type="AlphaFoldDB" id="A0A514BU35"/>
<protein>
    <submittedName>
        <fullName evidence="1">Uncharacterized protein</fullName>
    </submittedName>
</protein>
<name>A0A514BU35_9GAMM</name>
<evidence type="ECO:0000313" key="1">
    <source>
        <dbReference type="EMBL" id="QDH70886.1"/>
    </source>
</evidence>
<sequence>MSRRTRKHPEKGVIRDQVCDLNDSELSSLIRDLRFSTRLDQAALAEAEREQRRRKRRKAASTPA</sequence>
<dbReference type="Proteomes" id="UP000317199">
    <property type="component" value="Chromosome"/>
</dbReference>
<accession>A0A514BU35</accession>
<dbReference type="EMBL" id="CP041242">
    <property type="protein sequence ID" value="QDH70886.1"/>
    <property type="molecule type" value="Genomic_DNA"/>
</dbReference>
<proteinExistence type="predicted"/>
<dbReference type="KEGG" id="lyj:FKV23_12915"/>